<dbReference type="InterPro" id="IPR005467">
    <property type="entry name" value="His_kinase_dom"/>
</dbReference>
<dbReference type="OrthoDB" id="60033at2759"/>
<feature type="region of interest" description="Disordered" evidence="3">
    <location>
        <begin position="105"/>
        <end position="130"/>
    </location>
</feature>
<dbReference type="PANTHER" id="PTHR43719:SF28">
    <property type="entry name" value="PEROXIDE STRESS-ACTIVATED HISTIDINE KINASE MAK1-RELATED"/>
    <property type="match status" value="1"/>
</dbReference>
<dbReference type="Proteomes" id="UP000785679">
    <property type="component" value="Unassembled WGS sequence"/>
</dbReference>
<feature type="modified residue" description="4-aspartylphosphate" evidence="2">
    <location>
        <position position="738"/>
    </location>
</feature>
<dbReference type="PANTHER" id="PTHR43719">
    <property type="entry name" value="TWO-COMPONENT HISTIDINE KINASE"/>
    <property type="match status" value="1"/>
</dbReference>
<evidence type="ECO:0008006" key="9">
    <source>
        <dbReference type="Google" id="ProtNLM"/>
    </source>
</evidence>
<evidence type="ECO:0000259" key="6">
    <source>
        <dbReference type="PROSITE" id="PS50110"/>
    </source>
</evidence>
<feature type="signal peptide" evidence="4">
    <location>
        <begin position="1"/>
        <end position="16"/>
    </location>
</feature>
<feature type="chain" id="PRO_5035321070" description="Histidine kinase" evidence="4">
    <location>
        <begin position="17"/>
        <end position="807"/>
    </location>
</feature>
<dbReference type="InterPro" id="IPR036890">
    <property type="entry name" value="HATPase_C_sf"/>
</dbReference>
<dbReference type="PRINTS" id="PR00344">
    <property type="entry name" value="BCTRLSENSOR"/>
</dbReference>
<dbReference type="EMBL" id="RRYP01001715">
    <property type="protein sequence ID" value="TNV85571.1"/>
    <property type="molecule type" value="Genomic_DNA"/>
</dbReference>
<keyword evidence="8" id="KW-1185">Reference proteome</keyword>
<dbReference type="Gene3D" id="3.40.50.2300">
    <property type="match status" value="1"/>
</dbReference>
<keyword evidence="1 2" id="KW-0597">Phosphoprotein</keyword>
<dbReference type="InterPro" id="IPR004358">
    <property type="entry name" value="Sig_transdc_His_kin-like_C"/>
</dbReference>
<accession>A0A8J8P4R3</accession>
<dbReference type="AlphaFoldDB" id="A0A8J8P4R3"/>
<sequence>MVLGFLFMCIFSRAYSQRERRRFKEEKQQSLILQMLGGLVKNHHDGIVATVGERIILRNSRVSQIFESNSPEKIIDIPNQHDSTIREQKQNGNYSLEKIALPEEFDRKQSRNKSLNSSENFNARDDNQRDKRIISSLKNTFCTSDDGNFSLNINPSDPRTLCSPSNPGAYTHNHDENNEQNVLSTSANGNVSIWEFIQQQEKQKCELSNLFDQRKEECKEAPESLQYRSVQSVGKNEEDIEEGKYEQTNGKKLLKSFNVRKSLYFSQNSNNQRNKISVKKKSEGLQFQIIKSLDKGEDLDQKQKQLQVFTQVVAMGSEKVVITTIRDMSQWLELERQRNITNTQTVAFASAAHEFRNPLNAINASLELLKPKIDLSQESQLYYQIAKSCSNLMLFLVKDILDFAQMESKSLILNKELTNVIILIKECLEALSFKAQEKGLSLSANSFGVSSLQILTVPNRVMQILINLLSNAVKYTQCGHVAVDVAKDELEGVLKIIVEDSGVGMSHEQVDKLFKPYTKIMSNRNMNKEGVGLGLAVSRNIARALGGDITVESKEGKGSRFTLILPYSRPTSLDTQINNQAIQEQNETQFTLNSEHEQEVQFPYQDWNDSYILPSALRAMNTSQAPHTQQALLEPSDSLTIHKQDVTPNASPSPQQLINCNSLQVNSCNCPQILIADDERFNNIVLEGFIEKNGCGRVDTATNGEQALKQVLANAKGEANQYCKSGSKHRPYQFVFLDYHMPIMDGVQAAKRIRQLQTAGEIPNTTQLVLVTGDSIANDSYLRRLFDKILCKPVNSEDIKKILSAIK</sequence>
<dbReference type="SMART" id="SM00388">
    <property type="entry name" value="HisKA"/>
    <property type="match status" value="1"/>
</dbReference>
<dbReference type="InterPro" id="IPR003661">
    <property type="entry name" value="HisK_dim/P_dom"/>
</dbReference>
<feature type="domain" description="Response regulatory" evidence="6">
    <location>
        <begin position="672"/>
        <end position="807"/>
    </location>
</feature>
<dbReference type="CDD" id="cd16922">
    <property type="entry name" value="HATPase_EvgS-ArcB-TorS-like"/>
    <property type="match status" value="1"/>
</dbReference>
<dbReference type="GO" id="GO:0000155">
    <property type="term" value="F:phosphorelay sensor kinase activity"/>
    <property type="evidence" value="ECO:0007669"/>
    <property type="project" value="InterPro"/>
</dbReference>
<feature type="domain" description="Histidine kinase" evidence="5">
    <location>
        <begin position="350"/>
        <end position="569"/>
    </location>
</feature>
<dbReference type="InterPro" id="IPR050956">
    <property type="entry name" value="2C_system_His_kinase"/>
</dbReference>
<dbReference type="Pfam" id="PF00512">
    <property type="entry name" value="HisKA"/>
    <property type="match status" value="1"/>
</dbReference>
<dbReference type="Gene3D" id="3.30.565.10">
    <property type="entry name" value="Histidine kinase-like ATPase, C-terminal domain"/>
    <property type="match status" value="1"/>
</dbReference>
<protein>
    <recommendedName>
        <fullName evidence="9">Histidine kinase</fullName>
    </recommendedName>
</protein>
<evidence type="ECO:0000256" key="2">
    <source>
        <dbReference type="PROSITE-ProRule" id="PRU00169"/>
    </source>
</evidence>
<keyword evidence="4" id="KW-0732">Signal</keyword>
<dbReference type="SUPFAM" id="SSF52172">
    <property type="entry name" value="CheY-like"/>
    <property type="match status" value="1"/>
</dbReference>
<dbReference type="InterPro" id="IPR003594">
    <property type="entry name" value="HATPase_dom"/>
</dbReference>
<dbReference type="SMART" id="SM00387">
    <property type="entry name" value="HATPase_c"/>
    <property type="match status" value="1"/>
</dbReference>
<dbReference type="InterPro" id="IPR036097">
    <property type="entry name" value="HisK_dim/P_sf"/>
</dbReference>
<organism evidence="7 8">
    <name type="scientific">Halteria grandinella</name>
    <dbReference type="NCBI Taxonomy" id="5974"/>
    <lineage>
        <taxon>Eukaryota</taxon>
        <taxon>Sar</taxon>
        <taxon>Alveolata</taxon>
        <taxon>Ciliophora</taxon>
        <taxon>Intramacronucleata</taxon>
        <taxon>Spirotrichea</taxon>
        <taxon>Stichotrichia</taxon>
        <taxon>Sporadotrichida</taxon>
        <taxon>Halteriidae</taxon>
        <taxon>Halteria</taxon>
    </lineage>
</organism>
<evidence type="ECO:0000259" key="5">
    <source>
        <dbReference type="PROSITE" id="PS50109"/>
    </source>
</evidence>
<dbReference type="CDD" id="cd17546">
    <property type="entry name" value="REC_hyHK_CKI1_RcsC-like"/>
    <property type="match status" value="1"/>
</dbReference>
<dbReference type="InterPro" id="IPR001789">
    <property type="entry name" value="Sig_transdc_resp-reg_receiver"/>
</dbReference>
<dbReference type="PROSITE" id="PS50110">
    <property type="entry name" value="RESPONSE_REGULATORY"/>
    <property type="match status" value="1"/>
</dbReference>
<proteinExistence type="predicted"/>
<dbReference type="SUPFAM" id="SSF55874">
    <property type="entry name" value="ATPase domain of HSP90 chaperone/DNA topoisomerase II/histidine kinase"/>
    <property type="match status" value="1"/>
</dbReference>
<evidence type="ECO:0000256" key="1">
    <source>
        <dbReference type="ARBA" id="ARBA00022553"/>
    </source>
</evidence>
<evidence type="ECO:0000256" key="4">
    <source>
        <dbReference type="SAM" id="SignalP"/>
    </source>
</evidence>
<evidence type="ECO:0000313" key="7">
    <source>
        <dbReference type="EMBL" id="TNV85571.1"/>
    </source>
</evidence>
<gene>
    <name evidence="7" type="ORF">FGO68_gene10683</name>
</gene>
<feature type="compositionally biased region" description="Polar residues" evidence="3">
    <location>
        <begin position="112"/>
        <end position="121"/>
    </location>
</feature>
<dbReference type="SMART" id="SM00448">
    <property type="entry name" value="REC"/>
    <property type="match status" value="1"/>
</dbReference>
<dbReference type="InterPro" id="IPR011006">
    <property type="entry name" value="CheY-like_superfamily"/>
</dbReference>
<dbReference type="Gene3D" id="1.10.287.130">
    <property type="match status" value="1"/>
</dbReference>
<comment type="caution">
    <text evidence="7">The sequence shown here is derived from an EMBL/GenBank/DDBJ whole genome shotgun (WGS) entry which is preliminary data.</text>
</comment>
<dbReference type="SUPFAM" id="SSF47384">
    <property type="entry name" value="Homodimeric domain of signal transducing histidine kinase"/>
    <property type="match status" value="1"/>
</dbReference>
<dbReference type="Pfam" id="PF02518">
    <property type="entry name" value="HATPase_c"/>
    <property type="match status" value="1"/>
</dbReference>
<dbReference type="CDD" id="cd00082">
    <property type="entry name" value="HisKA"/>
    <property type="match status" value="1"/>
</dbReference>
<evidence type="ECO:0000313" key="8">
    <source>
        <dbReference type="Proteomes" id="UP000785679"/>
    </source>
</evidence>
<name>A0A8J8P4R3_HALGN</name>
<dbReference type="PROSITE" id="PS50109">
    <property type="entry name" value="HIS_KIN"/>
    <property type="match status" value="1"/>
</dbReference>
<dbReference type="Pfam" id="PF00072">
    <property type="entry name" value="Response_reg"/>
    <property type="match status" value="1"/>
</dbReference>
<reference evidence="7" key="1">
    <citation type="submission" date="2019-06" db="EMBL/GenBank/DDBJ databases">
        <authorList>
            <person name="Zheng W."/>
        </authorList>
    </citation>
    <scope>NUCLEOTIDE SEQUENCE</scope>
    <source>
        <strain evidence="7">QDHG01</strain>
    </source>
</reference>
<evidence type="ECO:0000256" key="3">
    <source>
        <dbReference type="SAM" id="MobiDB-lite"/>
    </source>
</evidence>